<proteinExistence type="predicted"/>
<protein>
    <submittedName>
        <fullName evidence="1">Uncharacterized protein</fullName>
    </submittedName>
</protein>
<reference evidence="1 2" key="1">
    <citation type="submission" date="2021-06" db="EMBL/GenBank/DDBJ databases">
        <authorList>
            <person name="Pan X."/>
        </authorList>
    </citation>
    <scope>NUCLEOTIDE SEQUENCE [LARGE SCALE GENOMIC DNA]</scope>
    <source>
        <strain evidence="1 2">4503</strain>
    </source>
</reference>
<dbReference type="Proteomes" id="UP000720508">
    <property type="component" value="Unassembled WGS sequence"/>
</dbReference>
<comment type="caution">
    <text evidence="1">The sequence shown here is derived from an EMBL/GenBank/DDBJ whole genome shotgun (WGS) entry which is preliminary data.</text>
</comment>
<sequence>MSGHLRLQVVRPQSQRRRRRLELVGRLGGEGALGGQQMFQPGIGLIERGGGEFVVMTITTGLVVATALLEGVLGSRLGSSWRRCGCRGPPSSTEWRATPPSWS</sequence>
<evidence type="ECO:0000313" key="2">
    <source>
        <dbReference type="Proteomes" id="UP000720508"/>
    </source>
</evidence>
<gene>
    <name evidence="1" type="ORF">KN815_08905</name>
</gene>
<name>A0ABS6CBC3_9ACTN</name>
<organism evidence="1 2">
    <name type="scientific">Streptomyces niphimycinicus</name>
    <dbReference type="NCBI Taxonomy" id="2842201"/>
    <lineage>
        <taxon>Bacteria</taxon>
        <taxon>Bacillati</taxon>
        <taxon>Actinomycetota</taxon>
        <taxon>Actinomycetes</taxon>
        <taxon>Kitasatosporales</taxon>
        <taxon>Streptomycetaceae</taxon>
        <taxon>Streptomyces</taxon>
    </lineage>
</organism>
<accession>A0ABS6CBC3</accession>
<keyword evidence="2" id="KW-1185">Reference proteome</keyword>
<dbReference type="EMBL" id="JAHLEM010000071">
    <property type="protein sequence ID" value="MBU3864192.1"/>
    <property type="molecule type" value="Genomic_DNA"/>
</dbReference>
<dbReference type="RefSeq" id="WP_216341211.1">
    <property type="nucleotide sequence ID" value="NZ_JAHLEM010000071.1"/>
</dbReference>
<evidence type="ECO:0000313" key="1">
    <source>
        <dbReference type="EMBL" id="MBU3864192.1"/>
    </source>
</evidence>